<protein>
    <submittedName>
        <fullName evidence="2">Uncharacterized protein</fullName>
    </submittedName>
</protein>
<keyword evidence="1" id="KW-0812">Transmembrane</keyword>
<feature type="transmembrane region" description="Helical" evidence="1">
    <location>
        <begin position="12"/>
        <end position="29"/>
    </location>
</feature>
<feature type="transmembrane region" description="Helical" evidence="1">
    <location>
        <begin position="88"/>
        <end position="110"/>
    </location>
</feature>
<evidence type="ECO:0000256" key="1">
    <source>
        <dbReference type="SAM" id="Phobius"/>
    </source>
</evidence>
<gene>
    <name evidence="2" type="ORF">IDJ77_20015</name>
</gene>
<name>A0ABR7WV71_9SPHI</name>
<reference evidence="2 3" key="1">
    <citation type="submission" date="2020-09" db="EMBL/GenBank/DDBJ databases">
        <title>Novel species of Mucilaginibacter isolated from a glacier on the Tibetan Plateau.</title>
        <authorList>
            <person name="Liu Q."/>
            <person name="Xin Y.-H."/>
        </authorList>
    </citation>
    <scope>NUCLEOTIDE SEQUENCE [LARGE SCALE GENOMIC DNA]</scope>
    <source>
        <strain evidence="2 3">ZT4R22</strain>
    </source>
</reference>
<dbReference type="EMBL" id="JACWMY010000011">
    <property type="protein sequence ID" value="MBD1366108.1"/>
    <property type="molecule type" value="Genomic_DNA"/>
</dbReference>
<feature type="transmembrane region" description="Helical" evidence="1">
    <location>
        <begin position="35"/>
        <end position="55"/>
    </location>
</feature>
<accession>A0ABR7WV71</accession>
<evidence type="ECO:0000313" key="2">
    <source>
        <dbReference type="EMBL" id="MBD1366108.1"/>
    </source>
</evidence>
<evidence type="ECO:0000313" key="3">
    <source>
        <dbReference type="Proteomes" id="UP000606600"/>
    </source>
</evidence>
<comment type="caution">
    <text evidence="2">The sequence shown here is derived from an EMBL/GenBank/DDBJ whole genome shotgun (WGS) entry which is preliminary data.</text>
</comment>
<keyword evidence="1" id="KW-1133">Transmembrane helix</keyword>
<feature type="transmembrane region" description="Helical" evidence="1">
    <location>
        <begin position="62"/>
        <end position="82"/>
    </location>
</feature>
<dbReference type="RefSeq" id="WP_191190769.1">
    <property type="nucleotide sequence ID" value="NZ_JACWMY010000011.1"/>
</dbReference>
<keyword evidence="1" id="KW-0472">Membrane</keyword>
<keyword evidence="3" id="KW-1185">Reference proteome</keyword>
<proteinExistence type="predicted"/>
<sequence length="133" mass="15083">MAKKIPEKNAAVILKYGGMSNILFTFLTVTSLHDIMLIISTSVFWTCLIVISVFILKTKLQLFKVVCVICILIFYYSIYLWGTSNWSLLPIVQKVNFITSTLLILALEYFTKKEDFAHSVGVTKQPQARKPTG</sequence>
<dbReference type="Proteomes" id="UP000606600">
    <property type="component" value="Unassembled WGS sequence"/>
</dbReference>
<organism evidence="2 3">
    <name type="scientific">Mucilaginibacter pankratovii</name>
    <dbReference type="NCBI Taxonomy" id="2772110"/>
    <lineage>
        <taxon>Bacteria</taxon>
        <taxon>Pseudomonadati</taxon>
        <taxon>Bacteroidota</taxon>
        <taxon>Sphingobacteriia</taxon>
        <taxon>Sphingobacteriales</taxon>
        <taxon>Sphingobacteriaceae</taxon>
        <taxon>Mucilaginibacter</taxon>
    </lineage>
</organism>